<dbReference type="KEGG" id="cpi:Cpin_3915"/>
<protein>
    <submittedName>
        <fullName evidence="1">Uncharacterized protein</fullName>
    </submittedName>
</protein>
<organism evidence="1 2">
    <name type="scientific">Chitinophaga pinensis (strain ATCC 43595 / DSM 2588 / LMG 13176 / NBRC 15968 / NCIMB 11800 / UQM 2034)</name>
    <dbReference type="NCBI Taxonomy" id="485918"/>
    <lineage>
        <taxon>Bacteria</taxon>
        <taxon>Pseudomonadati</taxon>
        <taxon>Bacteroidota</taxon>
        <taxon>Chitinophagia</taxon>
        <taxon>Chitinophagales</taxon>
        <taxon>Chitinophagaceae</taxon>
        <taxon>Chitinophaga</taxon>
    </lineage>
</organism>
<dbReference type="Proteomes" id="UP000002215">
    <property type="component" value="Chromosome"/>
</dbReference>
<reference evidence="2" key="1">
    <citation type="submission" date="2009-08" db="EMBL/GenBank/DDBJ databases">
        <title>The complete genome of Chitinophaga pinensis DSM 2588.</title>
        <authorList>
            <consortium name="US DOE Joint Genome Institute (JGI-PGF)"/>
            <person name="Lucas S."/>
            <person name="Copeland A."/>
            <person name="Lapidus A."/>
            <person name="Glavina del Rio T."/>
            <person name="Dalin E."/>
            <person name="Tice H."/>
            <person name="Bruce D."/>
            <person name="Goodwin L."/>
            <person name="Pitluck S."/>
            <person name="Kyrpides N."/>
            <person name="Mavromatis K."/>
            <person name="Ivanova N."/>
            <person name="Mikhailova N."/>
            <person name="Sims D."/>
            <person name="Meinche L."/>
            <person name="Brettin T."/>
            <person name="Detter J.C."/>
            <person name="Han C."/>
            <person name="Larimer F."/>
            <person name="Land M."/>
            <person name="Hauser L."/>
            <person name="Markowitz V."/>
            <person name="Cheng J.-F."/>
            <person name="Hugenholtz P."/>
            <person name="Woyke T."/>
            <person name="Wu D."/>
            <person name="Spring S."/>
            <person name="Klenk H.-P."/>
            <person name="Eisen J.A."/>
        </authorList>
    </citation>
    <scope>NUCLEOTIDE SEQUENCE [LARGE SCALE GENOMIC DNA]</scope>
    <source>
        <strain evidence="2">ATCC 43595 / DSM 2588 / LMG 13176 / NBRC 15968 / NCIMB 11800 / UQM 2034</strain>
    </source>
</reference>
<evidence type="ECO:0000313" key="2">
    <source>
        <dbReference type="Proteomes" id="UP000002215"/>
    </source>
</evidence>
<name>A0A979G5W1_CHIPD</name>
<dbReference type="EMBL" id="CP001699">
    <property type="protein sequence ID" value="ACU61377.1"/>
    <property type="molecule type" value="Genomic_DNA"/>
</dbReference>
<reference evidence="1 2" key="2">
    <citation type="journal article" date="2010" name="Stand. Genomic Sci.">
        <title>Complete genome sequence of Chitinophaga pinensis type strain (UQM 2034).</title>
        <authorList>
            <person name="Glavina Del Rio T."/>
            <person name="Abt B."/>
            <person name="Spring S."/>
            <person name="Lapidus A."/>
            <person name="Nolan M."/>
            <person name="Tice H."/>
            <person name="Copeland A."/>
            <person name="Cheng J.F."/>
            <person name="Chen F."/>
            <person name="Bruce D."/>
            <person name="Goodwin L."/>
            <person name="Pitluck S."/>
            <person name="Ivanova N."/>
            <person name="Mavromatis K."/>
            <person name="Mikhailova N."/>
            <person name="Pati A."/>
            <person name="Chen A."/>
            <person name="Palaniappan K."/>
            <person name="Land M."/>
            <person name="Hauser L."/>
            <person name="Chang Y.J."/>
            <person name="Jeffries C.D."/>
            <person name="Chain P."/>
            <person name="Saunders E."/>
            <person name="Detter J.C."/>
            <person name="Brettin T."/>
            <person name="Rohde M."/>
            <person name="Goker M."/>
            <person name="Bristow J."/>
            <person name="Eisen J.A."/>
            <person name="Markowitz V."/>
            <person name="Hugenholtz P."/>
            <person name="Kyrpides N.C."/>
            <person name="Klenk H.P."/>
            <person name="Lucas S."/>
        </authorList>
    </citation>
    <scope>NUCLEOTIDE SEQUENCE [LARGE SCALE GENOMIC DNA]</scope>
    <source>
        <strain evidence="2">ATCC 43595 / DSM 2588 / LMG 13176 / NBRC 15968 / NCIMB 11800 / UQM 2034</strain>
    </source>
</reference>
<sequence>MCAIDFTVCIGDKSTLGKAYIAGTGNSIGVTVGVHQGYIVKYRDGWGYSPNSPHSIIYSHDVFIILDMFREKFPKLDIFKTDYKFCDYFFYYNPYRHRNRHT</sequence>
<dbReference type="AlphaFoldDB" id="A0A979G5W1"/>
<evidence type="ECO:0000313" key="1">
    <source>
        <dbReference type="EMBL" id="ACU61377.1"/>
    </source>
</evidence>
<gene>
    <name evidence="1" type="ordered locus">Cpin_3915</name>
</gene>
<proteinExistence type="predicted"/>
<accession>A0A979G5W1</accession>